<evidence type="ECO:0000313" key="4">
    <source>
        <dbReference type="Proteomes" id="UP000293331"/>
    </source>
</evidence>
<feature type="transmembrane region" description="Helical" evidence="1">
    <location>
        <begin position="457"/>
        <end position="476"/>
    </location>
</feature>
<feature type="transmembrane region" description="Helical" evidence="1">
    <location>
        <begin position="577"/>
        <end position="598"/>
    </location>
</feature>
<sequence>MKLRKIIQLEFVYQIRQVTTWLYFAVVFGIAFLTITANYLDDARNGYFMINAPVVIASVAVVCSMFWLLIGASIAGDAAARDVQTRMFSLTYTSSATKAEYLGGRFIAAFVLNIMILLAIPAGILSATYLTGIEPGLLGPFRSASYLSILFYVILPNAFIATAIQFAMATLTRSAMASYLCGVTLAMTAYLGGQVLGALGLRDLETFMDPIYLNSVMNHLNDWSPIERNARLIEPDGAFMANRLLWLFITACMLAVAYFRFRFAIPSAGSAGKKNPSQPANVNDPGLLNWEKAELLPQVQAAYSPATHLHQLKVTTWTSFWALAKSRVGLVLLGCLAMVVGFAMPGNLKAKGVPLLPVTEQVLQVLTAPITSPGKFWIVIFLLIIFYAGQLIWRERDSGLSELANAAPVPEWILFLSKYLSLCLMLIVWLVFLLIAGVIAQIAIGGTYVGLGLYLKVLFGFQLIEGLLFALFALWIHVIINQKYLGHLVALIAFGCILFAPLLGIEHKLLIFGSSPKWSYTSMGGFGSSVAPWFWFKAYWAAWAVLLAVIASLLWVRSRDESLLRRLKLARRRFTRPTALAALIISGLILATGGHILYNTNILNNYTNEDEVSAGRAAYEHRYGRYAYTPQPHLTKVNLQVAIYPARREFELKGTYLLVNKQNVSIDTLLMAAPEGGTTTGITFNRPVIQVPADNGSGFFIYALKNPLKPGDTLLLNFKVYHKAGGFSNNGADSSITEKFAGLRNYEWLPVMGYQQYRELDNAGGRKKYGLAPRPATASVYNVKARNYAPFAEQVWVDALVSTDTDQVAIAPGTLQKTWKKGDRRYFHYITDAPIRNEYNFFSAAYALYEEQWVPPQGCGRPVSIQIYHDPANAMNLERMMKSVKASLDYYTKQFGPYRYRQLRFVAKPGRDGGNHAAPANITTGEGFFLMNPDKDARGFDLVTAVVAHEVAHQWWGNQLKSAYVEGAGLLSESLAWYSAMGVLEEKYGPEHLEKLLSFMREEYETPRTRAALPLLQAADFYQNYRKGPFALYTLSKYIGKSRVNMALSQLLQKHSPGKTPMATSLNLYQELEAVTPDSLRYLLHNLFKENTFWDLKAKHATIKQTKAGTWQVTFSVQARKFVVSERGEEKRVPLKDWIEVGIFAPAKNGEETGKLLYLQKHFLRSDQQTISVTVPVKPSRAVIDPNYLLTDWNIKDNLAEVSVEENSQK</sequence>
<feature type="transmembrane region" description="Helical" evidence="1">
    <location>
        <begin position="21"/>
        <end position="40"/>
    </location>
</feature>
<protein>
    <submittedName>
        <fullName evidence="3">ABC transporter permease</fullName>
    </submittedName>
</protein>
<dbReference type="GO" id="GO:0008237">
    <property type="term" value="F:metallopeptidase activity"/>
    <property type="evidence" value="ECO:0007669"/>
    <property type="project" value="InterPro"/>
</dbReference>
<dbReference type="SUPFAM" id="SSF55486">
    <property type="entry name" value="Metalloproteases ('zincins'), catalytic domain"/>
    <property type="match status" value="1"/>
</dbReference>
<feature type="transmembrane region" description="Helical" evidence="1">
    <location>
        <begin position="149"/>
        <end position="167"/>
    </location>
</feature>
<gene>
    <name evidence="3" type="ORF">EWM62_08660</name>
</gene>
<accession>A0A4Q5LMA5</accession>
<proteinExistence type="predicted"/>
<evidence type="ECO:0000259" key="2">
    <source>
        <dbReference type="Pfam" id="PF01433"/>
    </source>
</evidence>
<feature type="transmembrane region" description="Helical" evidence="1">
    <location>
        <begin position="328"/>
        <end position="348"/>
    </location>
</feature>
<keyword evidence="4" id="KW-1185">Reference proteome</keyword>
<evidence type="ECO:0000256" key="1">
    <source>
        <dbReference type="SAM" id="Phobius"/>
    </source>
</evidence>
<feature type="transmembrane region" description="Helical" evidence="1">
    <location>
        <begin position="488"/>
        <end position="513"/>
    </location>
</feature>
<evidence type="ECO:0000313" key="3">
    <source>
        <dbReference type="EMBL" id="RYU90707.1"/>
    </source>
</evidence>
<feature type="transmembrane region" description="Helical" evidence="1">
    <location>
        <begin position="533"/>
        <end position="556"/>
    </location>
</feature>
<keyword evidence="1" id="KW-0472">Membrane</keyword>
<dbReference type="OrthoDB" id="100605at2"/>
<feature type="transmembrane region" description="Helical" evidence="1">
    <location>
        <begin position="376"/>
        <end position="393"/>
    </location>
</feature>
<feature type="domain" description="Peptidase M1 membrane alanine aminopeptidase" evidence="2">
    <location>
        <begin position="881"/>
        <end position="1073"/>
    </location>
</feature>
<keyword evidence="1" id="KW-0812">Transmembrane</keyword>
<dbReference type="Proteomes" id="UP000293331">
    <property type="component" value="Unassembled WGS sequence"/>
</dbReference>
<feature type="transmembrane region" description="Helical" evidence="1">
    <location>
        <begin position="46"/>
        <end position="70"/>
    </location>
</feature>
<organism evidence="3 4">
    <name type="scientific">Mucilaginibacter terrigena</name>
    <dbReference type="NCBI Taxonomy" id="2492395"/>
    <lineage>
        <taxon>Bacteria</taxon>
        <taxon>Pseudomonadati</taxon>
        <taxon>Bacteroidota</taxon>
        <taxon>Sphingobacteriia</taxon>
        <taxon>Sphingobacteriales</taxon>
        <taxon>Sphingobacteriaceae</taxon>
        <taxon>Mucilaginibacter</taxon>
    </lineage>
</organism>
<dbReference type="GO" id="GO:0008270">
    <property type="term" value="F:zinc ion binding"/>
    <property type="evidence" value="ECO:0007669"/>
    <property type="project" value="InterPro"/>
</dbReference>
<dbReference type="Gene3D" id="1.10.390.10">
    <property type="entry name" value="Neutral Protease Domain 2"/>
    <property type="match status" value="1"/>
</dbReference>
<dbReference type="EMBL" id="SEWG01000003">
    <property type="protein sequence ID" value="RYU90707.1"/>
    <property type="molecule type" value="Genomic_DNA"/>
</dbReference>
<feature type="transmembrane region" description="Helical" evidence="1">
    <location>
        <begin position="422"/>
        <end position="451"/>
    </location>
</feature>
<dbReference type="Pfam" id="PF01433">
    <property type="entry name" value="Peptidase_M1"/>
    <property type="match status" value="1"/>
</dbReference>
<comment type="caution">
    <text evidence="3">The sequence shown here is derived from an EMBL/GenBank/DDBJ whole genome shotgun (WGS) entry which is preliminary data.</text>
</comment>
<name>A0A4Q5LMA5_9SPHI</name>
<feature type="transmembrane region" description="Helical" evidence="1">
    <location>
        <begin position="244"/>
        <end position="261"/>
    </location>
</feature>
<dbReference type="AlphaFoldDB" id="A0A4Q5LMA5"/>
<dbReference type="InterPro" id="IPR027268">
    <property type="entry name" value="Peptidase_M4/M1_CTD_sf"/>
</dbReference>
<dbReference type="InterPro" id="IPR014782">
    <property type="entry name" value="Peptidase_M1_dom"/>
</dbReference>
<reference evidence="3 4" key="1">
    <citation type="submission" date="2019-02" db="EMBL/GenBank/DDBJ databases">
        <title>Bacterial novel species Mucilaginibacter sp. 17JY9-4 isolated from soil.</title>
        <authorList>
            <person name="Jung H.-Y."/>
        </authorList>
    </citation>
    <scope>NUCLEOTIDE SEQUENCE [LARGE SCALE GENOMIC DNA]</scope>
    <source>
        <strain evidence="3 4">17JY9-4</strain>
    </source>
</reference>
<dbReference type="RefSeq" id="WP_129876258.1">
    <property type="nucleotide sequence ID" value="NZ_SEWG01000003.1"/>
</dbReference>
<feature type="transmembrane region" description="Helical" evidence="1">
    <location>
        <begin position="179"/>
        <end position="201"/>
    </location>
</feature>
<feature type="transmembrane region" description="Helical" evidence="1">
    <location>
        <begin position="106"/>
        <end position="129"/>
    </location>
</feature>
<keyword evidence="1" id="KW-1133">Transmembrane helix</keyword>